<dbReference type="Proteomes" id="UP000094969">
    <property type="component" value="Plasmid unnamed1"/>
</dbReference>
<organism evidence="1 2">
    <name type="scientific">Bosea vaviloviae</name>
    <dbReference type="NCBI Taxonomy" id="1526658"/>
    <lineage>
        <taxon>Bacteria</taxon>
        <taxon>Pseudomonadati</taxon>
        <taxon>Pseudomonadota</taxon>
        <taxon>Alphaproteobacteria</taxon>
        <taxon>Hyphomicrobiales</taxon>
        <taxon>Boseaceae</taxon>
        <taxon>Bosea</taxon>
    </lineage>
</organism>
<proteinExistence type="predicted"/>
<evidence type="ECO:0000313" key="2">
    <source>
        <dbReference type="Proteomes" id="UP000094969"/>
    </source>
</evidence>
<keyword evidence="1" id="KW-0614">Plasmid</keyword>
<accession>A0A1D7UCL3</accession>
<dbReference type="AlphaFoldDB" id="A0A1D7UCL3"/>
<gene>
    <name evidence="1" type="ORF">BHK69_30930</name>
</gene>
<name>A0A1D7UCL3_9HYPH</name>
<dbReference type="KEGG" id="bvv:BHK69_30930"/>
<sequence length="119" mass="12703">MLRPIETLQAPLRGLVMTGMAKLSRAILTVLLSGRHAALGGRSSRDRAANLARIAAAYSRVELETEKGIGPARAAEVERWLLRQGLSLRIDRDSSVSAAGFAEVSTAGSAERVANSEFQ</sequence>
<keyword evidence="2" id="KW-1185">Reference proteome</keyword>
<evidence type="ECO:0000313" key="1">
    <source>
        <dbReference type="EMBL" id="AOO85112.1"/>
    </source>
</evidence>
<geneLocation type="plasmid" evidence="1 2">
    <name>unnamed1</name>
</geneLocation>
<dbReference type="EMBL" id="CP017148">
    <property type="protein sequence ID" value="AOO85112.1"/>
    <property type="molecule type" value="Genomic_DNA"/>
</dbReference>
<reference evidence="1 2" key="1">
    <citation type="journal article" date="2015" name="Antonie Van Leeuwenhoek">
        <title>Bosea vaviloviae sp. nov., a new species of slow-growing rhizobia isolated from nodules of the relict species Vavilovia formosa (Stev.) Fed.</title>
        <authorList>
            <person name="Safronova V.I."/>
            <person name="Kuznetsova I.G."/>
            <person name="Sazanova A.L."/>
            <person name="Kimeklis A.K."/>
            <person name="Belimov A.A."/>
            <person name="Andronov E.E."/>
            <person name="Pinaev A.G."/>
            <person name="Chizhevskaya E.P."/>
            <person name="Pukhaev A.R."/>
            <person name="Popov K.P."/>
            <person name="Willems A."/>
            <person name="Tikhonovich I.A."/>
        </authorList>
    </citation>
    <scope>NUCLEOTIDE SEQUENCE [LARGE SCALE GENOMIC DNA]</scope>
    <source>
        <strain evidence="1 2">Vaf18</strain>
        <plasmid evidence="1">unnamed1</plasmid>
    </source>
</reference>
<protein>
    <submittedName>
        <fullName evidence="1">Uncharacterized protein</fullName>
    </submittedName>
</protein>